<dbReference type="EMBL" id="CACVKT020007774">
    <property type="protein sequence ID" value="CAC5410590.1"/>
    <property type="molecule type" value="Genomic_DNA"/>
</dbReference>
<feature type="region of interest" description="Disordered" evidence="1">
    <location>
        <begin position="133"/>
        <end position="183"/>
    </location>
</feature>
<feature type="transmembrane region" description="Helical" evidence="2">
    <location>
        <begin position="80"/>
        <end position="101"/>
    </location>
</feature>
<organism evidence="4 5">
    <name type="scientific">Mytilus coruscus</name>
    <name type="common">Sea mussel</name>
    <dbReference type="NCBI Taxonomy" id="42192"/>
    <lineage>
        <taxon>Eukaryota</taxon>
        <taxon>Metazoa</taxon>
        <taxon>Spiralia</taxon>
        <taxon>Lophotrochozoa</taxon>
        <taxon>Mollusca</taxon>
        <taxon>Bivalvia</taxon>
        <taxon>Autobranchia</taxon>
        <taxon>Pteriomorphia</taxon>
        <taxon>Mytilida</taxon>
        <taxon>Mytiloidea</taxon>
        <taxon>Mytilidae</taxon>
        <taxon>Mytilinae</taxon>
        <taxon>Mytilus</taxon>
    </lineage>
</organism>
<dbReference type="Pfam" id="PF00629">
    <property type="entry name" value="MAM"/>
    <property type="match status" value="1"/>
</dbReference>
<protein>
    <recommendedName>
        <fullName evidence="3">MAM domain-containing protein</fullName>
    </recommendedName>
</protein>
<reference evidence="4 5" key="1">
    <citation type="submission" date="2020-06" db="EMBL/GenBank/DDBJ databases">
        <authorList>
            <person name="Li R."/>
            <person name="Bekaert M."/>
        </authorList>
    </citation>
    <scope>NUCLEOTIDE SEQUENCE [LARGE SCALE GENOMIC DNA]</scope>
    <source>
        <strain evidence="5">wild</strain>
    </source>
</reference>
<keyword evidence="2" id="KW-0472">Membrane</keyword>
<keyword evidence="2" id="KW-0812">Transmembrane</keyword>
<evidence type="ECO:0000313" key="5">
    <source>
        <dbReference type="Proteomes" id="UP000507470"/>
    </source>
</evidence>
<dbReference type="Gene3D" id="2.60.120.200">
    <property type="match status" value="1"/>
</dbReference>
<keyword evidence="2" id="KW-1133">Transmembrane helix</keyword>
<feature type="domain" description="MAM" evidence="3">
    <location>
        <begin position="309"/>
        <end position="486"/>
    </location>
</feature>
<proteinExistence type="predicted"/>
<evidence type="ECO:0000259" key="3">
    <source>
        <dbReference type="PROSITE" id="PS50060"/>
    </source>
</evidence>
<evidence type="ECO:0000313" key="4">
    <source>
        <dbReference type="EMBL" id="CAC5410590.1"/>
    </source>
</evidence>
<accession>A0A6J8DUX6</accession>
<keyword evidence="5" id="KW-1185">Reference proteome</keyword>
<dbReference type="CDD" id="cd22823">
    <property type="entry name" value="Gal_Rha_Lectin"/>
    <property type="match status" value="1"/>
</dbReference>
<dbReference type="InterPro" id="IPR013320">
    <property type="entry name" value="ConA-like_dom_sf"/>
</dbReference>
<sequence length="491" mass="56018">MTIECETQFLAGNITLTFQQENLAIYQKNCRENSIENELNTFCRTFNKSDQCKFRLLDFMNKYEDCIVFSKNISVTYQCIGIVAGVSGGVLVTIIAVFVICRIKRSKPYKQEASIGNGNKAFDELQYDEKSKLNPTSSQCLGQDKITQNNSNLNIPKKLDQGGQEPTDLYNMSNEDGTYDISSNDKQRKTKMITKYTVTRQTIFMILEVITSYQTEMKKRMIISSDSKQKMNITPPREQLVTTIQYPDENTVNISCWNTSLIQIQNISVQVEETTCGPNPCVLNYNDTQTVEDNCDGRNSCLMDYNLTSACLREFRYINLSFTCKHEDSTSLSTFEADFGDWMVDSSNGTTWERKAFVRDHTRVNLYIDGYSINAFSYGGKAGTTRIDSEKEFVEPICLSLWYQLYDNAFDCFFSIYKITDGNQTLLFTVDGNSSIFNTWINKSVDVYGQDPFKIVLEADFQQRNSTAARAVLIDDTSIAYRPCEGKCEVE</sequence>
<dbReference type="Proteomes" id="UP000507470">
    <property type="component" value="Unassembled WGS sequence"/>
</dbReference>
<dbReference type="PROSITE" id="PS50060">
    <property type="entry name" value="MAM_2"/>
    <property type="match status" value="1"/>
</dbReference>
<dbReference type="OrthoDB" id="6145994at2759"/>
<evidence type="ECO:0000256" key="2">
    <source>
        <dbReference type="SAM" id="Phobius"/>
    </source>
</evidence>
<dbReference type="InterPro" id="IPR000998">
    <property type="entry name" value="MAM_dom"/>
</dbReference>
<dbReference type="SUPFAM" id="SSF49899">
    <property type="entry name" value="Concanavalin A-like lectins/glucanases"/>
    <property type="match status" value="1"/>
</dbReference>
<evidence type="ECO:0000256" key="1">
    <source>
        <dbReference type="SAM" id="MobiDB-lite"/>
    </source>
</evidence>
<name>A0A6J8DUX6_MYTCO</name>
<feature type="compositionally biased region" description="Polar residues" evidence="1">
    <location>
        <begin position="133"/>
        <end position="154"/>
    </location>
</feature>
<dbReference type="GO" id="GO:0016020">
    <property type="term" value="C:membrane"/>
    <property type="evidence" value="ECO:0007669"/>
    <property type="project" value="InterPro"/>
</dbReference>
<feature type="compositionally biased region" description="Polar residues" evidence="1">
    <location>
        <begin position="170"/>
        <end position="183"/>
    </location>
</feature>
<dbReference type="AlphaFoldDB" id="A0A6J8DUX6"/>
<dbReference type="SMART" id="SM00137">
    <property type="entry name" value="MAM"/>
    <property type="match status" value="1"/>
</dbReference>
<gene>
    <name evidence="4" type="ORF">MCOR_43765</name>
</gene>